<comment type="caution">
    <text evidence="2">The sequence shown here is derived from an EMBL/GenBank/DDBJ whole genome shotgun (WGS) entry which is preliminary data.</text>
</comment>
<organism evidence="2 3">
    <name type="scientific">Rhizoctonia solani</name>
    <dbReference type="NCBI Taxonomy" id="456999"/>
    <lineage>
        <taxon>Eukaryota</taxon>
        <taxon>Fungi</taxon>
        <taxon>Dikarya</taxon>
        <taxon>Basidiomycota</taxon>
        <taxon>Agaricomycotina</taxon>
        <taxon>Agaricomycetes</taxon>
        <taxon>Cantharellales</taxon>
        <taxon>Ceratobasidiaceae</taxon>
        <taxon>Rhizoctonia</taxon>
    </lineage>
</organism>
<feature type="compositionally biased region" description="Polar residues" evidence="1">
    <location>
        <begin position="317"/>
        <end position="336"/>
    </location>
</feature>
<accession>A0A8H3AT67</accession>
<dbReference type="PANTHER" id="PTHR40635">
    <property type="match status" value="1"/>
</dbReference>
<gene>
    <name evidence="2" type="ORF">RDB_LOCUS32798</name>
</gene>
<evidence type="ECO:0000256" key="1">
    <source>
        <dbReference type="SAM" id="MobiDB-lite"/>
    </source>
</evidence>
<feature type="compositionally biased region" description="Acidic residues" evidence="1">
    <location>
        <begin position="398"/>
        <end position="416"/>
    </location>
</feature>
<dbReference type="AlphaFoldDB" id="A0A8H3AT67"/>
<proteinExistence type="predicted"/>
<dbReference type="EMBL" id="CAJMXA010000635">
    <property type="protein sequence ID" value="CAE6438059.1"/>
    <property type="molecule type" value="Genomic_DNA"/>
</dbReference>
<name>A0A8H3AT67_9AGAM</name>
<sequence>MAFQSRNLYHLRVNKHTVLPLYLYLDEKHVDWMTRVLLNNIISDLKPLIGPKLVKESHIGASGLSASAAKKAGQSVVEVHRGENYQFAYFLKPAGSYDLLIKARDFVAVTTSPDPLDLPEERDPTPEPPTTRRTAKKKKRALKGKSRPKVSAAAKKRKRVEDSDEEDAEMSESWSDLDEEIPPSEEDEAGTIPSGTAPTRRSARHKGVPQVHDIDEETQDVNSANPPDAPDQPAPVVKSEPDDTIGLENLLTISVDDEVTPVPLSQSPRPPSDTLVVEQEEEKPKQELQLTYTGYMVPSRCLCVIAEPWPALPTPAQLASQVTKTRSKPPTKSSPKVTRPLFRPESEDEDEPPNAHAPRRSLTPESDSDDEARLRMFSQMINKVGERRSGVAAQGAMDEFEDDALYGDADEEGRGI</sequence>
<feature type="compositionally biased region" description="Basic residues" evidence="1">
    <location>
        <begin position="133"/>
        <end position="158"/>
    </location>
</feature>
<reference evidence="2" key="1">
    <citation type="submission" date="2021-01" db="EMBL/GenBank/DDBJ databases">
        <authorList>
            <person name="Kaushik A."/>
        </authorList>
    </citation>
    <scope>NUCLEOTIDE SEQUENCE</scope>
    <source>
        <strain evidence="2">AG6-10EEA</strain>
    </source>
</reference>
<feature type="region of interest" description="Disordered" evidence="1">
    <location>
        <begin position="316"/>
        <end position="416"/>
    </location>
</feature>
<protein>
    <submittedName>
        <fullName evidence="2">Uncharacterized protein</fullName>
    </submittedName>
</protein>
<evidence type="ECO:0000313" key="3">
    <source>
        <dbReference type="Proteomes" id="UP000663853"/>
    </source>
</evidence>
<dbReference type="PANTHER" id="PTHR40635:SF1">
    <property type="match status" value="1"/>
</dbReference>
<feature type="compositionally biased region" description="Acidic residues" evidence="1">
    <location>
        <begin position="162"/>
        <end position="189"/>
    </location>
</feature>
<feature type="region of interest" description="Disordered" evidence="1">
    <location>
        <begin position="111"/>
        <end position="286"/>
    </location>
</feature>
<evidence type="ECO:0000313" key="2">
    <source>
        <dbReference type="EMBL" id="CAE6438059.1"/>
    </source>
</evidence>
<dbReference type="Proteomes" id="UP000663853">
    <property type="component" value="Unassembled WGS sequence"/>
</dbReference>